<evidence type="ECO:0000256" key="1">
    <source>
        <dbReference type="SAM" id="Coils"/>
    </source>
</evidence>
<sequence>MNMLMLLKRESQMGVKRGFVSIAVLLAATLLLGGCIANKSVDNNSANISIVANRTNNLKAEVSDLRSQVDKLVIQVAGLNEKLDSLAGTRKPDADAAGAKAAPEKVDREVILLEQELSIVERRLENLEQSRKTPAPNIKVLAGTTDIQPAKDMAAFLSRNGFPVQAVDYASSSGYKYDTVYYAEGYEDHAQQLAEAIGGKTIIKPLTWKSVFDVIAVKGGPR</sequence>
<dbReference type="Gene3D" id="3.30.70.2390">
    <property type="match status" value="1"/>
</dbReference>
<comment type="caution">
    <text evidence="3">The sequence shown here is derived from an EMBL/GenBank/DDBJ whole genome shotgun (WGS) entry which is preliminary data.</text>
</comment>
<evidence type="ECO:0000313" key="3">
    <source>
        <dbReference type="EMBL" id="KKM70990.1"/>
    </source>
</evidence>
<dbReference type="InterPro" id="IPR027381">
    <property type="entry name" value="LytR/CpsA/Psr_C"/>
</dbReference>
<dbReference type="EMBL" id="LAZR01009715">
    <property type="protein sequence ID" value="KKM70990.1"/>
    <property type="molecule type" value="Genomic_DNA"/>
</dbReference>
<reference evidence="3" key="1">
    <citation type="journal article" date="2015" name="Nature">
        <title>Complex archaea that bridge the gap between prokaryotes and eukaryotes.</title>
        <authorList>
            <person name="Spang A."/>
            <person name="Saw J.H."/>
            <person name="Jorgensen S.L."/>
            <person name="Zaremba-Niedzwiedzka K."/>
            <person name="Martijn J."/>
            <person name="Lind A.E."/>
            <person name="van Eijk R."/>
            <person name="Schleper C."/>
            <person name="Guy L."/>
            <person name="Ettema T.J."/>
        </authorList>
    </citation>
    <scope>NUCLEOTIDE SEQUENCE</scope>
</reference>
<feature type="coiled-coil region" evidence="1">
    <location>
        <begin position="55"/>
        <end position="82"/>
    </location>
</feature>
<accession>A0A0F9M2X8</accession>
<protein>
    <recommendedName>
        <fullName evidence="2">LytR/CpsA/Psr regulator C-terminal domain-containing protein</fullName>
    </recommendedName>
</protein>
<name>A0A0F9M2X8_9ZZZZ</name>
<gene>
    <name evidence="3" type="ORF">LCGC14_1435120</name>
</gene>
<organism evidence="3">
    <name type="scientific">marine sediment metagenome</name>
    <dbReference type="NCBI Taxonomy" id="412755"/>
    <lineage>
        <taxon>unclassified sequences</taxon>
        <taxon>metagenomes</taxon>
        <taxon>ecological metagenomes</taxon>
    </lineage>
</organism>
<proteinExistence type="predicted"/>
<feature type="domain" description="LytR/CpsA/Psr regulator C-terminal" evidence="2">
    <location>
        <begin position="138"/>
        <end position="203"/>
    </location>
</feature>
<dbReference type="Pfam" id="PF13399">
    <property type="entry name" value="LytR_C"/>
    <property type="match status" value="1"/>
</dbReference>
<evidence type="ECO:0000259" key="2">
    <source>
        <dbReference type="Pfam" id="PF13399"/>
    </source>
</evidence>
<dbReference type="AlphaFoldDB" id="A0A0F9M2X8"/>
<keyword evidence="1" id="KW-0175">Coiled coil</keyword>